<organism evidence="2 3">
    <name type="scientific">Theropithecus gelada</name>
    <name type="common">Gelada baboon</name>
    <dbReference type="NCBI Taxonomy" id="9565"/>
    <lineage>
        <taxon>Eukaryota</taxon>
        <taxon>Metazoa</taxon>
        <taxon>Chordata</taxon>
        <taxon>Craniata</taxon>
        <taxon>Vertebrata</taxon>
        <taxon>Euteleostomi</taxon>
        <taxon>Mammalia</taxon>
        <taxon>Eutheria</taxon>
        <taxon>Euarchontoglires</taxon>
        <taxon>Primates</taxon>
        <taxon>Haplorrhini</taxon>
        <taxon>Catarrhini</taxon>
        <taxon>Cercopithecidae</taxon>
        <taxon>Cercopithecinae</taxon>
        <taxon>Theropithecus</taxon>
    </lineage>
</organism>
<dbReference type="PRINTS" id="PR02045">
    <property type="entry name" value="F138DOMAIN"/>
</dbReference>
<dbReference type="Ensembl" id="ENSTGET00000004127.1">
    <property type="protein sequence ID" value="ENSTGEP00000003381.1"/>
    <property type="gene ID" value="ENSTGEG00000002865.1"/>
</dbReference>
<evidence type="ECO:0000313" key="3">
    <source>
        <dbReference type="Proteomes" id="UP000694411"/>
    </source>
</evidence>
<dbReference type="AlphaFoldDB" id="A0A8D2E9B1"/>
<reference evidence="2" key="1">
    <citation type="submission" date="2018-05" db="EMBL/GenBank/DDBJ databases">
        <title>Whole genome of Theropithecus gelada.</title>
        <authorList>
            <person name="Chiou K.L."/>
            <person name="Snyder-Mackler N."/>
        </authorList>
    </citation>
    <scope>NUCLEOTIDE SEQUENCE [LARGE SCALE GENOMIC DNA]</scope>
</reference>
<protein>
    <submittedName>
        <fullName evidence="2">Uncharacterized protein</fullName>
    </submittedName>
</protein>
<dbReference type="PANTHER" id="PTHR46254:SF3">
    <property type="entry name" value="SECRETED PROTEIN"/>
    <property type="match status" value="1"/>
</dbReference>
<sequence>SGPVLPYFFFLFSFFFEAGVQWQDLGSLQPPLPRFKQFSHFSLQSSWDYRCTPPCLANFVFLVETGFHHVGQAGLKLLTSGDPPTSASQSAGITGVRHCTQPILSSLAGSGKVGIECLWGVSSRPQPLPPLVGHQGCWEAGQ</sequence>
<dbReference type="PANTHER" id="PTHR46254">
    <property type="entry name" value="PROTEIN GVQW1-RELATED"/>
    <property type="match status" value="1"/>
</dbReference>
<keyword evidence="1" id="KW-0732">Signal</keyword>
<evidence type="ECO:0000256" key="1">
    <source>
        <dbReference type="SAM" id="SignalP"/>
    </source>
</evidence>
<feature type="signal peptide" evidence="1">
    <location>
        <begin position="1"/>
        <end position="22"/>
    </location>
</feature>
<accession>A0A8D2E9B1</accession>
<reference evidence="2" key="2">
    <citation type="submission" date="2025-08" db="UniProtKB">
        <authorList>
            <consortium name="Ensembl"/>
        </authorList>
    </citation>
    <scope>IDENTIFICATION</scope>
</reference>
<keyword evidence="3" id="KW-1185">Reference proteome</keyword>
<feature type="chain" id="PRO_5034613969" evidence="1">
    <location>
        <begin position="23"/>
        <end position="142"/>
    </location>
</feature>
<dbReference type="Proteomes" id="UP000694411">
    <property type="component" value="Chromosome X"/>
</dbReference>
<proteinExistence type="predicted"/>
<reference evidence="2" key="3">
    <citation type="submission" date="2025-09" db="UniProtKB">
        <authorList>
            <consortium name="Ensembl"/>
        </authorList>
    </citation>
    <scope>IDENTIFICATION</scope>
</reference>
<name>A0A8D2E9B1_THEGE</name>
<evidence type="ECO:0000313" key="2">
    <source>
        <dbReference type="Ensembl" id="ENSTGEP00000003381.1"/>
    </source>
</evidence>